<dbReference type="InterPro" id="IPR002698">
    <property type="entry name" value="FTHF_cligase"/>
</dbReference>
<comment type="catalytic activity">
    <reaction evidence="5">
        <text>(6S)-5-formyl-5,6,7,8-tetrahydrofolate + ATP = (6R)-5,10-methenyltetrahydrofolate + ADP + phosphate</text>
        <dbReference type="Rhea" id="RHEA:10488"/>
        <dbReference type="ChEBI" id="CHEBI:30616"/>
        <dbReference type="ChEBI" id="CHEBI:43474"/>
        <dbReference type="ChEBI" id="CHEBI:57455"/>
        <dbReference type="ChEBI" id="CHEBI:57457"/>
        <dbReference type="ChEBI" id="CHEBI:456216"/>
        <dbReference type="EC" id="6.3.3.2"/>
    </reaction>
</comment>
<keyword evidence="5" id="KW-0460">Magnesium</keyword>
<keyword evidence="5" id="KW-0479">Metal-binding</keyword>
<dbReference type="PANTHER" id="PTHR23407:SF1">
    <property type="entry name" value="5-FORMYLTETRAHYDROFOLATE CYCLO-LIGASE"/>
    <property type="match status" value="1"/>
</dbReference>
<dbReference type="AlphaFoldDB" id="A0A6N4DTJ1"/>
<dbReference type="InterPro" id="IPR024185">
    <property type="entry name" value="FTHF_cligase-like_sf"/>
</dbReference>
<dbReference type="SUPFAM" id="SSF100950">
    <property type="entry name" value="NagB/RpiA/CoA transferase-like"/>
    <property type="match status" value="1"/>
</dbReference>
<organism evidence="6 7">
    <name type="scientific">Candidatus Sedimenticola endophacoides</name>
    <dbReference type="NCBI Taxonomy" id="2548426"/>
    <lineage>
        <taxon>Bacteria</taxon>
        <taxon>Pseudomonadati</taxon>
        <taxon>Pseudomonadota</taxon>
        <taxon>Gammaproteobacteria</taxon>
        <taxon>Chromatiales</taxon>
        <taxon>Sedimenticolaceae</taxon>
        <taxon>Sedimenticola</taxon>
    </lineage>
</organism>
<gene>
    <name evidence="6" type="ORF">C3L24_04945</name>
</gene>
<sequence>MTDPKRQRNQIRSLRRALSPGRQRAHARAAARNFHASPLFLKARHIALYLASDGELDPQIIARQALACGKKVYLPVLRPQNRRALWFAPYRPGQRLINNRFNIPEPDIRSHKPRRPWALDLILMPLVAFDLGGNRLGMGGGYYDRTFAYLRHRRVWKRPRLAGLAHELQRLDTLSANPWDIPMQAVITEQAYHPCGGRAGPTENAQATTRMS</sequence>
<evidence type="ECO:0000256" key="1">
    <source>
        <dbReference type="ARBA" id="ARBA00010638"/>
    </source>
</evidence>
<keyword evidence="3 4" id="KW-0067">ATP-binding</keyword>
<dbReference type="GO" id="GO:0035999">
    <property type="term" value="P:tetrahydrofolate interconversion"/>
    <property type="evidence" value="ECO:0007669"/>
    <property type="project" value="TreeGrafter"/>
</dbReference>
<evidence type="ECO:0000256" key="3">
    <source>
        <dbReference type="ARBA" id="ARBA00022840"/>
    </source>
</evidence>
<dbReference type="PIRSF" id="PIRSF006806">
    <property type="entry name" value="FTHF_cligase"/>
    <property type="match status" value="1"/>
</dbReference>
<evidence type="ECO:0000256" key="2">
    <source>
        <dbReference type="ARBA" id="ARBA00022741"/>
    </source>
</evidence>
<name>A0A6N4DTJ1_9GAMM</name>
<dbReference type="Pfam" id="PF01812">
    <property type="entry name" value="5-FTHF_cyc-lig"/>
    <property type="match status" value="1"/>
</dbReference>
<dbReference type="GO" id="GO:0005524">
    <property type="term" value="F:ATP binding"/>
    <property type="evidence" value="ECO:0007669"/>
    <property type="project" value="UniProtKB-KW"/>
</dbReference>
<dbReference type="NCBIfam" id="TIGR02727">
    <property type="entry name" value="MTHFS_bact"/>
    <property type="match status" value="1"/>
</dbReference>
<comment type="cofactor">
    <cofactor evidence="5">
        <name>Mg(2+)</name>
        <dbReference type="ChEBI" id="CHEBI:18420"/>
    </cofactor>
</comment>
<feature type="binding site" evidence="4">
    <location>
        <position position="55"/>
    </location>
    <ligand>
        <name>substrate</name>
    </ligand>
</feature>
<dbReference type="InterPro" id="IPR037171">
    <property type="entry name" value="NagB/RpiA_transferase-like"/>
</dbReference>
<dbReference type="GO" id="GO:0030272">
    <property type="term" value="F:5-formyltetrahydrofolate cyclo-ligase activity"/>
    <property type="evidence" value="ECO:0007669"/>
    <property type="project" value="UniProtKB-EC"/>
</dbReference>
<dbReference type="GO" id="GO:0009396">
    <property type="term" value="P:folic acid-containing compound biosynthetic process"/>
    <property type="evidence" value="ECO:0007669"/>
    <property type="project" value="TreeGrafter"/>
</dbReference>
<dbReference type="Proteomes" id="UP000250928">
    <property type="component" value="Unassembled WGS sequence"/>
</dbReference>
<feature type="binding site" evidence="4">
    <location>
        <position position="50"/>
    </location>
    <ligand>
        <name>substrate</name>
    </ligand>
</feature>
<reference evidence="6 7" key="1">
    <citation type="submission" date="2018-01" db="EMBL/GenBank/DDBJ databases">
        <title>Novel co-symbiosis in the lucinid bivalve Phacoides pectinatus.</title>
        <authorList>
            <person name="Lim S.J."/>
            <person name="Davis B.G."/>
            <person name="Gill D.E."/>
            <person name="Engel A.S."/>
            <person name="Anderson L.C."/>
            <person name="Campbell B.J."/>
        </authorList>
    </citation>
    <scope>NUCLEOTIDE SEQUENCE [LARGE SCALE GENOMIC DNA]</scope>
    <source>
        <strain evidence="6">N3_P5</strain>
    </source>
</reference>
<accession>A0A6N4DTJ1</accession>
<keyword evidence="2 4" id="KW-0547">Nucleotide-binding</keyword>
<dbReference type="Gene3D" id="3.40.50.10420">
    <property type="entry name" value="NagB/RpiA/CoA transferase-like"/>
    <property type="match status" value="1"/>
</dbReference>
<dbReference type="EMBL" id="PQCO01000163">
    <property type="protein sequence ID" value="PUE03260.1"/>
    <property type="molecule type" value="Genomic_DNA"/>
</dbReference>
<evidence type="ECO:0000313" key="7">
    <source>
        <dbReference type="Proteomes" id="UP000250928"/>
    </source>
</evidence>
<dbReference type="GO" id="GO:0046872">
    <property type="term" value="F:metal ion binding"/>
    <property type="evidence" value="ECO:0007669"/>
    <property type="project" value="UniProtKB-KW"/>
</dbReference>
<comment type="caution">
    <text evidence="6">The sequence shown here is derived from an EMBL/GenBank/DDBJ whole genome shotgun (WGS) entry which is preliminary data.</text>
</comment>
<dbReference type="EC" id="6.3.3.2" evidence="5"/>
<dbReference type="PANTHER" id="PTHR23407">
    <property type="entry name" value="ATPASE INHIBITOR/5-FORMYLTETRAHYDROFOLATE CYCLO-LIGASE"/>
    <property type="match status" value="1"/>
</dbReference>
<feature type="binding site" evidence="4">
    <location>
        <begin position="135"/>
        <end position="143"/>
    </location>
    <ligand>
        <name>ATP</name>
        <dbReference type="ChEBI" id="CHEBI:30616"/>
    </ligand>
</feature>
<protein>
    <recommendedName>
        <fullName evidence="5">5-formyltetrahydrofolate cyclo-ligase</fullName>
        <ecNumber evidence="5">6.3.3.2</ecNumber>
    </recommendedName>
</protein>
<evidence type="ECO:0000313" key="6">
    <source>
        <dbReference type="EMBL" id="PUE03260.1"/>
    </source>
</evidence>
<evidence type="ECO:0000256" key="4">
    <source>
        <dbReference type="PIRSR" id="PIRSR006806-1"/>
    </source>
</evidence>
<comment type="similarity">
    <text evidence="1 5">Belongs to the 5-formyltetrahydrofolate cyclo-ligase family.</text>
</comment>
<evidence type="ECO:0000256" key="5">
    <source>
        <dbReference type="RuleBase" id="RU361279"/>
    </source>
</evidence>
<keyword evidence="6" id="KW-0436">Ligase</keyword>
<proteinExistence type="inferred from homology"/>